<dbReference type="Proteomes" id="UP000681722">
    <property type="component" value="Unassembled WGS sequence"/>
</dbReference>
<dbReference type="Gene3D" id="2.170.270.10">
    <property type="entry name" value="SET domain"/>
    <property type="match status" value="1"/>
</dbReference>
<dbReference type="Proteomes" id="UP000663829">
    <property type="component" value="Unassembled WGS sequence"/>
</dbReference>
<dbReference type="EMBL" id="CAJOBC010071215">
    <property type="protein sequence ID" value="CAF4243242.1"/>
    <property type="molecule type" value="Genomic_DNA"/>
</dbReference>
<name>A0A815I4J1_9BILA</name>
<dbReference type="EMBL" id="CAJNOQ010015525">
    <property type="protein sequence ID" value="CAF1363227.1"/>
    <property type="molecule type" value="Genomic_DNA"/>
</dbReference>
<dbReference type="InterPro" id="IPR046341">
    <property type="entry name" value="SET_dom_sf"/>
</dbReference>
<dbReference type="InterPro" id="IPR011990">
    <property type="entry name" value="TPR-like_helical_dom_sf"/>
</dbReference>
<accession>A0A815I4J1</accession>
<evidence type="ECO:0000313" key="1">
    <source>
        <dbReference type="EMBL" id="CAF1363227.1"/>
    </source>
</evidence>
<dbReference type="SUPFAM" id="SSF82199">
    <property type="entry name" value="SET domain"/>
    <property type="match status" value="1"/>
</dbReference>
<dbReference type="AlphaFoldDB" id="A0A815I4J1"/>
<dbReference type="OrthoDB" id="265717at2759"/>
<reference evidence="1" key="1">
    <citation type="submission" date="2021-02" db="EMBL/GenBank/DDBJ databases">
        <authorList>
            <person name="Nowell W R."/>
        </authorList>
    </citation>
    <scope>NUCLEOTIDE SEQUENCE</scope>
</reference>
<evidence type="ECO:0000313" key="2">
    <source>
        <dbReference type="EMBL" id="CAF4243242.1"/>
    </source>
</evidence>
<dbReference type="Gene3D" id="1.25.40.10">
    <property type="entry name" value="Tetratricopeptide repeat domain"/>
    <property type="match status" value="1"/>
</dbReference>
<sequence length="127" mass="14576">MQTLFRASDSQLLRNICNWLTGPARDCCAPNIVCNSADKDDNNGHIYFETIKNIKTGEIMTVDYLLPMESIMSTSQRRAILKHQYYFDCECSRCICPDNCRLLKCLSCNIGYIELDGESKESIWKCN</sequence>
<evidence type="ECO:0000313" key="3">
    <source>
        <dbReference type="Proteomes" id="UP000663829"/>
    </source>
</evidence>
<gene>
    <name evidence="1" type="ORF">GPM918_LOCUS31487</name>
    <name evidence="2" type="ORF">SRO942_LOCUS32127</name>
</gene>
<organism evidence="1 3">
    <name type="scientific">Didymodactylos carnosus</name>
    <dbReference type="NCBI Taxonomy" id="1234261"/>
    <lineage>
        <taxon>Eukaryota</taxon>
        <taxon>Metazoa</taxon>
        <taxon>Spiralia</taxon>
        <taxon>Gnathifera</taxon>
        <taxon>Rotifera</taxon>
        <taxon>Eurotatoria</taxon>
        <taxon>Bdelloidea</taxon>
        <taxon>Philodinida</taxon>
        <taxon>Philodinidae</taxon>
        <taxon>Didymodactylos</taxon>
    </lineage>
</organism>
<evidence type="ECO:0008006" key="4">
    <source>
        <dbReference type="Google" id="ProtNLM"/>
    </source>
</evidence>
<protein>
    <recommendedName>
        <fullName evidence="4">SET domain-containing protein</fullName>
    </recommendedName>
</protein>
<comment type="caution">
    <text evidence="1">The sequence shown here is derived from an EMBL/GenBank/DDBJ whole genome shotgun (WGS) entry which is preliminary data.</text>
</comment>
<proteinExistence type="predicted"/>
<keyword evidence="3" id="KW-1185">Reference proteome</keyword>